<protein>
    <recommendedName>
        <fullName evidence="2">Haem-binding uptake Tiki superfamily ChaN domain-containing protein</fullName>
    </recommendedName>
</protein>
<evidence type="ECO:0000313" key="3">
    <source>
        <dbReference type="EMBL" id="KAJ8604791.1"/>
    </source>
</evidence>
<sequence length="392" mass="43139">MLVTVVVLVHVSALSVGTRRSVVRCNHEGASRREVFSAAAAAATTVPSAWGFEDNEMLVAQSVTYLVVPDSSPRLHPSLEPINGGRAIEYLSKGTRGVFLGEHHDASADHAVQAELIRSLSSRRQCCVGLEAVQQRFQPALDLYVDRKISATEMRRRVEWDSRWVWPFERYLPVFEACRATGTKLLALNVDSEDLAKVEVGGYANLERSALNRYVPDGQIFVQFANTTAFREYVRYVIEPSYNAHAQMGILRTTITGQLLDADMPFANFYSGRMLWDSSMANIAADYCRENPTHLFIGLVGADHVKFGCGVPARFALALDVPLPRVKSVLLNPSPFDTSPDIISTSVPPFTLQLRFAEVGAKNTADARQTASPQQSVLPLADLIWLGGVEDA</sequence>
<dbReference type="Pfam" id="PF04187">
    <property type="entry name" value="Cofac_haem_bdg"/>
    <property type="match status" value="1"/>
</dbReference>
<feature type="domain" description="Haem-binding uptake Tiki superfamily ChaN" evidence="2">
    <location>
        <begin position="95"/>
        <end position="314"/>
    </location>
</feature>
<dbReference type="Proteomes" id="UP001230188">
    <property type="component" value="Unassembled WGS sequence"/>
</dbReference>
<feature type="signal peptide" evidence="1">
    <location>
        <begin position="1"/>
        <end position="17"/>
    </location>
</feature>
<dbReference type="Gene3D" id="3.40.50.11550">
    <property type="match status" value="1"/>
</dbReference>
<comment type="caution">
    <text evidence="3">The sequence shown here is derived from an EMBL/GenBank/DDBJ whole genome shotgun (WGS) entry which is preliminary data.</text>
</comment>
<evidence type="ECO:0000256" key="1">
    <source>
        <dbReference type="SAM" id="SignalP"/>
    </source>
</evidence>
<accession>A0AAD7XJL9</accession>
<evidence type="ECO:0000259" key="2">
    <source>
        <dbReference type="Pfam" id="PF04187"/>
    </source>
</evidence>
<evidence type="ECO:0000313" key="4">
    <source>
        <dbReference type="Proteomes" id="UP001230188"/>
    </source>
</evidence>
<organism evidence="3 4">
    <name type="scientific">Chrysophaeum taylorii</name>
    <dbReference type="NCBI Taxonomy" id="2483200"/>
    <lineage>
        <taxon>Eukaryota</taxon>
        <taxon>Sar</taxon>
        <taxon>Stramenopiles</taxon>
        <taxon>Ochrophyta</taxon>
        <taxon>Pelagophyceae</taxon>
        <taxon>Pelagomonadales</taxon>
        <taxon>Pelagomonadaceae</taxon>
        <taxon>Chrysophaeum</taxon>
    </lineage>
</organism>
<dbReference type="CDD" id="cd14727">
    <property type="entry name" value="ChanN-like"/>
    <property type="match status" value="1"/>
</dbReference>
<name>A0AAD7XJL9_9STRA</name>
<keyword evidence="4" id="KW-1185">Reference proteome</keyword>
<dbReference type="InterPro" id="IPR007314">
    <property type="entry name" value="Cofac_haem-bd_dom"/>
</dbReference>
<gene>
    <name evidence="3" type="ORF">CTAYLR_001061</name>
</gene>
<feature type="chain" id="PRO_5041928318" description="Haem-binding uptake Tiki superfamily ChaN domain-containing protein" evidence="1">
    <location>
        <begin position="18"/>
        <end position="392"/>
    </location>
</feature>
<dbReference type="AlphaFoldDB" id="A0AAD7XJL9"/>
<dbReference type="SUPFAM" id="SSF159501">
    <property type="entry name" value="EreA/ChaN-like"/>
    <property type="match status" value="1"/>
</dbReference>
<reference evidence="3" key="1">
    <citation type="submission" date="2023-01" db="EMBL/GenBank/DDBJ databases">
        <title>Metagenome sequencing of chrysophaentin producing Chrysophaeum taylorii.</title>
        <authorList>
            <person name="Davison J."/>
            <person name="Bewley C."/>
        </authorList>
    </citation>
    <scope>NUCLEOTIDE SEQUENCE</scope>
    <source>
        <strain evidence="3">NIES-1699</strain>
    </source>
</reference>
<keyword evidence="1" id="KW-0732">Signal</keyword>
<dbReference type="EMBL" id="JAQMWT010000322">
    <property type="protein sequence ID" value="KAJ8604791.1"/>
    <property type="molecule type" value="Genomic_DNA"/>
</dbReference>
<proteinExistence type="predicted"/>